<dbReference type="InterPro" id="IPR035595">
    <property type="entry name" value="UDP_glycos_trans_CS"/>
</dbReference>
<evidence type="ECO:0000256" key="12">
    <source>
        <dbReference type="RuleBase" id="RU362059"/>
    </source>
</evidence>
<evidence type="ECO:0000313" key="13">
    <source>
        <dbReference type="EMBL" id="VVC36156.1"/>
    </source>
</evidence>
<evidence type="ECO:0000256" key="3">
    <source>
        <dbReference type="ARBA" id="ARBA00022676"/>
    </source>
</evidence>
<dbReference type="OrthoDB" id="5835829at2759"/>
<organism evidence="13 14">
    <name type="scientific">Cinara cedri</name>
    <dbReference type="NCBI Taxonomy" id="506608"/>
    <lineage>
        <taxon>Eukaryota</taxon>
        <taxon>Metazoa</taxon>
        <taxon>Ecdysozoa</taxon>
        <taxon>Arthropoda</taxon>
        <taxon>Hexapoda</taxon>
        <taxon>Insecta</taxon>
        <taxon>Pterygota</taxon>
        <taxon>Neoptera</taxon>
        <taxon>Paraneoptera</taxon>
        <taxon>Hemiptera</taxon>
        <taxon>Sternorrhyncha</taxon>
        <taxon>Aphidomorpha</taxon>
        <taxon>Aphidoidea</taxon>
        <taxon>Aphididae</taxon>
        <taxon>Lachninae</taxon>
        <taxon>Cinara</taxon>
    </lineage>
</organism>
<dbReference type="EC" id="2.4.1.17" evidence="12"/>
<keyword evidence="7 12" id="KW-1133">Transmembrane helix</keyword>
<gene>
    <name evidence="13" type="ORF">CINCED_3A010278</name>
</gene>
<feature type="transmembrane region" description="Helical" evidence="12">
    <location>
        <begin position="486"/>
        <end position="514"/>
    </location>
</feature>
<proteinExistence type="inferred from homology"/>
<keyword evidence="12" id="KW-0732">Signal</keyword>
<keyword evidence="6" id="KW-0256">Endoplasmic reticulum</keyword>
<keyword evidence="14" id="KW-1185">Reference proteome</keyword>
<dbReference type="AlphaFoldDB" id="A0A5E4N3B5"/>
<sequence>MNFPLSLTALLWTGCFCYCSCYELPDASPSKILAFLPTETKSHFNGFKPLLGRLVARGHNLTLVSPYPLDSVANGWYTHVPVDINEIARGIDFMDKNSIVNKLPQYLYVLWLGPLITRNALEKRAVKEFILHDRSSFDLVIVENFFHECFVVLGHKYGAPVVQLLPFNTNPRVSQWHGNPYDPSYLADFTAPYVAPMTFWQRAENTVSAVFNTLVNRLVYLPQQRKIMNEYFAYAGHEQRPDLETMLRNVSLTLVNSHPLVNPVAPSVPSYVQVAGMHVKPAKTLPRDLKAIMDTAQHGVVYFSLGSVIKSSKMPQETVLILLSELAKIEQTVLWKWEDDRLPELPANIIVRKWFPQNDILNHPNCRLFITHGGFHSLIESIYHGVPMLSIPVFGDQTHNSVGVEQRGFALYVPYFDLTADKFGSKLRLLLQYPRFGIAAKRASAIIRDNPIPIMDNAVFWIEYVIRHKGAPSLRTAANDLHWFQYYLLDVIVVISLTLAFVLYFCRTCCLYFWKKIRIAKSTKENVPETNIKNQ</sequence>
<dbReference type="GO" id="GO:0005783">
    <property type="term" value="C:endoplasmic reticulum"/>
    <property type="evidence" value="ECO:0007669"/>
    <property type="project" value="UniProtKB-SubCell"/>
</dbReference>
<reference evidence="13 14" key="1">
    <citation type="submission" date="2019-08" db="EMBL/GenBank/DDBJ databases">
        <authorList>
            <person name="Alioto T."/>
            <person name="Alioto T."/>
            <person name="Gomez Garrido J."/>
        </authorList>
    </citation>
    <scope>NUCLEOTIDE SEQUENCE [LARGE SCALE GENOMIC DNA]</scope>
</reference>
<evidence type="ECO:0000256" key="9">
    <source>
        <dbReference type="ARBA" id="ARBA00023180"/>
    </source>
</evidence>
<comment type="catalytic activity">
    <reaction evidence="12">
        <text>glucuronate acceptor + UDP-alpha-D-glucuronate = acceptor beta-D-glucuronoside + UDP + H(+)</text>
        <dbReference type="Rhea" id="RHEA:21032"/>
        <dbReference type="ChEBI" id="CHEBI:15378"/>
        <dbReference type="ChEBI" id="CHEBI:58052"/>
        <dbReference type="ChEBI" id="CHEBI:58223"/>
        <dbReference type="ChEBI" id="CHEBI:132367"/>
        <dbReference type="ChEBI" id="CHEBI:132368"/>
        <dbReference type="EC" id="2.4.1.17"/>
    </reaction>
</comment>
<dbReference type="EMBL" id="CABPRJ010001431">
    <property type="protein sequence ID" value="VVC36156.1"/>
    <property type="molecule type" value="Genomic_DNA"/>
</dbReference>
<protein>
    <recommendedName>
        <fullName evidence="12">UDP-glucuronosyltransferase</fullName>
        <ecNumber evidence="12">2.4.1.17</ecNumber>
    </recommendedName>
</protein>
<dbReference type="InterPro" id="IPR002213">
    <property type="entry name" value="UDP_glucos_trans"/>
</dbReference>
<dbReference type="CDD" id="cd03784">
    <property type="entry name" value="GT1_Gtf-like"/>
    <property type="match status" value="1"/>
</dbReference>
<dbReference type="Gene3D" id="3.40.50.2000">
    <property type="entry name" value="Glycogen Phosphorylase B"/>
    <property type="match status" value="2"/>
</dbReference>
<dbReference type="PANTHER" id="PTHR48043:SF159">
    <property type="entry name" value="EG:EG0003.4 PROTEIN-RELATED"/>
    <property type="match status" value="1"/>
</dbReference>
<keyword evidence="5 12" id="KW-0812">Transmembrane</keyword>
<dbReference type="PROSITE" id="PS00375">
    <property type="entry name" value="UDPGT"/>
    <property type="match status" value="1"/>
</dbReference>
<feature type="signal peptide" evidence="12">
    <location>
        <begin position="1"/>
        <end position="21"/>
    </location>
</feature>
<evidence type="ECO:0000256" key="10">
    <source>
        <dbReference type="ARBA" id="ARBA00046288"/>
    </source>
</evidence>
<keyword evidence="8 12" id="KW-0472">Membrane</keyword>
<dbReference type="Pfam" id="PF00201">
    <property type="entry name" value="UDPGT"/>
    <property type="match status" value="1"/>
</dbReference>
<dbReference type="Proteomes" id="UP000325440">
    <property type="component" value="Unassembled WGS sequence"/>
</dbReference>
<evidence type="ECO:0000256" key="6">
    <source>
        <dbReference type="ARBA" id="ARBA00022824"/>
    </source>
</evidence>
<evidence type="ECO:0000256" key="5">
    <source>
        <dbReference type="ARBA" id="ARBA00022692"/>
    </source>
</evidence>
<evidence type="ECO:0000256" key="11">
    <source>
        <dbReference type="RuleBase" id="RU003718"/>
    </source>
</evidence>
<dbReference type="FunFam" id="3.40.50.2000:FF:000050">
    <property type="entry name" value="UDP-glucuronosyltransferase"/>
    <property type="match status" value="1"/>
</dbReference>
<dbReference type="GO" id="GO:0015020">
    <property type="term" value="F:glucuronosyltransferase activity"/>
    <property type="evidence" value="ECO:0007669"/>
    <property type="project" value="UniProtKB-EC"/>
</dbReference>
<accession>A0A5E4N3B5</accession>
<evidence type="ECO:0000256" key="2">
    <source>
        <dbReference type="ARBA" id="ARBA00009995"/>
    </source>
</evidence>
<comment type="similarity">
    <text evidence="2 11">Belongs to the UDP-glycosyltransferase family.</text>
</comment>
<comment type="subcellular location">
    <subcellularLocation>
        <location evidence="10">Endomembrane system</location>
        <topology evidence="10">Single-pass type I membrane protein</topology>
    </subcellularLocation>
    <subcellularLocation>
        <location evidence="1">Endoplasmic reticulum</location>
    </subcellularLocation>
    <subcellularLocation>
        <location evidence="12">Membrane</location>
        <topology evidence="12">Single-pass membrane protein</topology>
    </subcellularLocation>
</comment>
<dbReference type="GO" id="GO:0016020">
    <property type="term" value="C:membrane"/>
    <property type="evidence" value="ECO:0007669"/>
    <property type="project" value="UniProtKB-SubCell"/>
</dbReference>
<name>A0A5E4N3B5_9HEMI</name>
<evidence type="ECO:0000256" key="1">
    <source>
        <dbReference type="ARBA" id="ARBA00004240"/>
    </source>
</evidence>
<evidence type="ECO:0000256" key="7">
    <source>
        <dbReference type="ARBA" id="ARBA00022989"/>
    </source>
</evidence>
<dbReference type="PANTHER" id="PTHR48043">
    <property type="entry name" value="EG:EG0003.4 PROTEIN-RELATED"/>
    <property type="match status" value="1"/>
</dbReference>
<evidence type="ECO:0000256" key="8">
    <source>
        <dbReference type="ARBA" id="ARBA00023136"/>
    </source>
</evidence>
<keyword evidence="9" id="KW-0325">Glycoprotein</keyword>
<dbReference type="InterPro" id="IPR050271">
    <property type="entry name" value="UDP-glycosyltransferase"/>
</dbReference>
<keyword evidence="3 11" id="KW-0328">Glycosyltransferase</keyword>
<keyword evidence="4 11" id="KW-0808">Transferase</keyword>
<dbReference type="SUPFAM" id="SSF53756">
    <property type="entry name" value="UDP-Glycosyltransferase/glycogen phosphorylase"/>
    <property type="match status" value="1"/>
</dbReference>
<feature type="chain" id="PRO_5023151210" description="UDP-glucuronosyltransferase" evidence="12">
    <location>
        <begin position="22"/>
        <end position="535"/>
    </location>
</feature>
<evidence type="ECO:0000256" key="4">
    <source>
        <dbReference type="ARBA" id="ARBA00022679"/>
    </source>
</evidence>
<evidence type="ECO:0000313" key="14">
    <source>
        <dbReference type="Proteomes" id="UP000325440"/>
    </source>
</evidence>